<reference evidence="1 2" key="1">
    <citation type="journal article" date="2011" name="Genome Biol.">
        <title>Genome sequence of the insect pathogenic fungus Cordyceps militaris, a valued traditional Chinese medicine.</title>
        <authorList>
            <person name="Zheng P."/>
            <person name="Xia Y."/>
            <person name="Xiao G."/>
            <person name="Xiong C."/>
            <person name="Hu X."/>
            <person name="Zhang S."/>
            <person name="Zheng H."/>
            <person name="Huang Y."/>
            <person name="Zhou Y."/>
            <person name="Wang S."/>
            <person name="Zhao G.P."/>
            <person name="Liu X."/>
            <person name="St Leger R.J."/>
            <person name="Wang C."/>
        </authorList>
    </citation>
    <scope>NUCLEOTIDE SEQUENCE [LARGE SCALE GENOMIC DNA]</scope>
    <source>
        <strain evidence="1 2">CM01</strain>
    </source>
</reference>
<evidence type="ECO:0000313" key="1">
    <source>
        <dbReference type="EMBL" id="EGX88363.1"/>
    </source>
</evidence>
<dbReference type="InParanoid" id="G3JR67"/>
<dbReference type="RefSeq" id="XP_006673608.1">
    <property type="nucleotide sequence ID" value="XM_006673545.1"/>
</dbReference>
<keyword evidence="2" id="KW-1185">Reference proteome</keyword>
<accession>G3JR67</accession>
<dbReference type="KEGG" id="cmt:CCM_08406"/>
<dbReference type="GeneID" id="18170414"/>
<evidence type="ECO:0000313" key="2">
    <source>
        <dbReference type="Proteomes" id="UP000001610"/>
    </source>
</evidence>
<dbReference type="VEuPathDB" id="FungiDB:CCM_08406"/>
<name>G3JR67_CORMM</name>
<organism evidence="1 2">
    <name type="scientific">Cordyceps militaris (strain CM01)</name>
    <name type="common">Caterpillar fungus</name>
    <dbReference type="NCBI Taxonomy" id="983644"/>
    <lineage>
        <taxon>Eukaryota</taxon>
        <taxon>Fungi</taxon>
        <taxon>Dikarya</taxon>
        <taxon>Ascomycota</taxon>
        <taxon>Pezizomycotina</taxon>
        <taxon>Sordariomycetes</taxon>
        <taxon>Hypocreomycetidae</taxon>
        <taxon>Hypocreales</taxon>
        <taxon>Cordycipitaceae</taxon>
        <taxon>Cordyceps</taxon>
    </lineage>
</organism>
<dbReference type="HOGENOM" id="CLU_2996438_0_0_1"/>
<protein>
    <submittedName>
        <fullName evidence="1">Uncharacterized protein</fullName>
    </submittedName>
</protein>
<dbReference type="AlphaFoldDB" id="G3JR67"/>
<gene>
    <name evidence="1" type="ORF">CCM_08406</name>
</gene>
<dbReference type="Proteomes" id="UP000001610">
    <property type="component" value="Unassembled WGS sequence"/>
</dbReference>
<dbReference type="EMBL" id="JH126405">
    <property type="protein sequence ID" value="EGX88363.1"/>
    <property type="molecule type" value="Genomic_DNA"/>
</dbReference>
<proteinExistence type="predicted"/>
<sequence length="57" mass="6801">MKDETMERDYRAVDMYLPINTCYGRVPPLKSAEQGPRIRLDRDRWLAGCWAQDREAR</sequence>